<dbReference type="InterPro" id="IPR030191">
    <property type="entry name" value="CodB"/>
</dbReference>
<evidence type="ECO:0000256" key="5">
    <source>
        <dbReference type="ARBA" id="ARBA00023136"/>
    </source>
</evidence>
<feature type="transmembrane region" description="Helical" evidence="6">
    <location>
        <begin position="243"/>
        <end position="263"/>
    </location>
</feature>
<dbReference type="AlphaFoldDB" id="W9ATQ6"/>
<dbReference type="Proteomes" id="UP000028870">
    <property type="component" value="Unassembled WGS sequence"/>
</dbReference>
<dbReference type="GO" id="GO:0015209">
    <property type="term" value="F:cytosine transmembrane transporter activity"/>
    <property type="evidence" value="ECO:0007669"/>
    <property type="project" value="InterPro"/>
</dbReference>
<evidence type="ECO:0000256" key="2">
    <source>
        <dbReference type="ARBA" id="ARBA00008974"/>
    </source>
</evidence>
<evidence type="ECO:0000256" key="1">
    <source>
        <dbReference type="ARBA" id="ARBA00004141"/>
    </source>
</evidence>
<feature type="transmembrane region" description="Helical" evidence="6">
    <location>
        <begin position="387"/>
        <end position="406"/>
    </location>
</feature>
<feature type="transmembrane region" description="Helical" evidence="6">
    <location>
        <begin position="105"/>
        <end position="124"/>
    </location>
</feature>
<evidence type="ECO:0000256" key="6">
    <source>
        <dbReference type="SAM" id="Phobius"/>
    </source>
</evidence>
<dbReference type="Pfam" id="PF02133">
    <property type="entry name" value="Transp_cyt_pur"/>
    <property type="match status" value="1"/>
</dbReference>
<dbReference type="eggNOG" id="COG1457">
    <property type="taxonomic scope" value="Bacteria"/>
</dbReference>
<dbReference type="GO" id="GO:0005886">
    <property type="term" value="C:plasma membrane"/>
    <property type="evidence" value="ECO:0007669"/>
    <property type="project" value="TreeGrafter"/>
</dbReference>
<evidence type="ECO:0000313" key="8">
    <source>
        <dbReference type="Proteomes" id="UP000028870"/>
    </source>
</evidence>
<comment type="caution">
    <text evidence="7">The sequence shown here is derived from an EMBL/GenBank/DDBJ whole genome shotgun (WGS) entry which is preliminary data.</text>
</comment>
<dbReference type="EMBL" id="CCBB010000002">
    <property type="protein sequence ID" value="CDO08898.1"/>
    <property type="molecule type" value="Genomic_DNA"/>
</dbReference>
<protein>
    <submittedName>
        <fullName evidence="7">Cytosine permease</fullName>
    </submittedName>
</protein>
<keyword evidence="4 6" id="KW-1133">Transmembrane helix</keyword>
<evidence type="ECO:0000256" key="3">
    <source>
        <dbReference type="ARBA" id="ARBA00022692"/>
    </source>
</evidence>
<dbReference type="OrthoDB" id="3169878at2"/>
<accession>W9ATQ6</accession>
<feature type="transmembrane region" description="Helical" evidence="6">
    <location>
        <begin position="64"/>
        <end position="85"/>
    </location>
</feature>
<feature type="transmembrane region" description="Helical" evidence="6">
    <location>
        <begin position="204"/>
        <end position="223"/>
    </location>
</feature>
<dbReference type="PANTHER" id="PTHR30569">
    <property type="entry name" value="CYTOSINE TRANSPORTER CODB"/>
    <property type="match status" value="1"/>
</dbReference>
<reference evidence="7" key="2">
    <citation type="submission" date="2014-03" db="EMBL/GenBank/DDBJ databases">
        <authorList>
            <person name="Urmite Genomes"/>
        </authorList>
    </citation>
    <scope>NUCLEOTIDE SEQUENCE</scope>
    <source>
        <strain evidence="7">DSM 44829</strain>
    </source>
</reference>
<feature type="transmembrane region" description="Helical" evidence="6">
    <location>
        <begin position="320"/>
        <end position="338"/>
    </location>
</feature>
<feature type="transmembrane region" description="Helical" evidence="6">
    <location>
        <begin position="136"/>
        <end position="159"/>
    </location>
</feature>
<feature type="transmembrane region" description="Helical" evidence="6">
    <location>
        <begin position="166"/>
        <end position="184"/>
    </location>
</feature>
<feature type="transmembrane region" description="Helical" evidence="6">
    <location>
        <begin position="344"/>
        <end position="366"/>
    </location>
</feature>
<dbReference type="PANTHER" id="PTHR30569:SF0">
    <property type="entry name" value="CYTOSINE PERMEASE"/>
    <property type="match status" value="1"/>
</dbReference>
<dbReference type="STRING" id="258533.BN977_03718"/>
<name>W9ATQ6_MYCCO</name>
<proteinExistence type="inferred from homology"/>
<feature type="transmembrane region" description="Helical" evidence="6">
    <location>
        <begin position="412"/>
        <end position="431"/>
    </location>
</feature>
<keyword evidence="5 6" id="KW-0472">Membrane</keyword>
<gene>
    <name evidence="7" type="ORF">BN977_03718</name>
</gene>
<dbReference type="Gene3D" id="1.10.4160.10">
    <property type="entry name" value="Hydantoin permease"/>
    <property type="match status" value="1"/>
</dbReference>
<dbReference type="RefSeq" id="WP_051561635.1">
    <property type="nucleotide sequence ID" value="NZ_CCBB010000002.1"/>
</dbReference>
<reference evidence="7" key="1">
    <citation type="submission" date="2014-03" db="EMBL/GenBank/DDBJ databases">
        <title>Draft Genome Sequence of Mycobacterium cosmeticum DSM 44829.</title>
        <authorList>
            <person name="Croce O."/>
            <person name="Robert C."/>
            <person name="Raoult D."/>
            <person name="Drancourt M."/>
        </authorList>
    </citation>
    <scope>NUCLEOTIDE SEQUENCE [LARGE SCALE GENOMIC DNA]</scope>
    <source>
        <strain evidence="7">DSM 44829</strain>
    </source>
</reference>
<dbReference type="InterPro" id="IPR001248">
    <property type="entry name" value="Pur-cyt_permease"/>
</dbReference>
<comment type="subcellular location">
    <subcellularLocation>
        <location evidence="1">Membrane</location>
        <topology evidence="1">Multi-pass membrane protein</topology>
    </subcellularLocation>
</comment>
<evidence type="ECO:0000313" key="7">
    <source>
        <dbReference type="EMBL" id="CDO08898.1"/>
    </source>
</evidence>
<evidence type="ECO:0000256" key="4">
    <source>
        <dbReference type="ARBA" id="ARBA00022989"/>
    </source>
</evidence>
<keyword evidence="3 6" id="KW-0812">Transmembrane</keyword>
<organism evidence="7 8">
    <name type="scientific">Mycolicibacterium cosmeticum</name>
    <dbReference type="NCBI Taxonomy" id="258533"/>
    <lineage>
        <taxon>Bacteria</taxon>
        <taxon>Bacillati</taxon>
        <taxon>Actinomycetota</taxon>
        <taxon>Actinomycetes</taxon>
        <taxon>Mycobacteriales</taxon>
        <taxon>Mycobacteriaceae</taxon>
        <taxon>Mycolicibacterium</taxon>
    </lineage>
</organism>
<sequence length="445" mass="46844">MTTGNVSVVAPVSEHGDDYALTRVPAEARHHWFSVCIQRFGQLSCLSQFMLGAALGFGMTFTNAILAVVLGAVILEVVGVFTGIIGQREGLSTSVIARWTGFGRWGSGLIGIVIALSLTGWFGVQTAVSAESLKTIIPVGPIWLWSLLFGLAVTAIVIYGFNSMAWVAYVTVPAFILLAGYLVIAKLTEYDLHSLVSGQPAGPVLSLGAGATLVAGGFIVGMVTTPDMTRFNRSARDVVKQTLLGVTLGELVMCLAGVLLAHALRTDSVVDIVTSSSGFVGTLIIVSGTLKINDWNLYSSTLGIVNALQTSFGVVVNRRIVTIIVGIAGSVLAALGILDHFIDFLTVLGVVIPPIAGIMATEYFLVRTWRAELDRSAAGLPAQEPTLIIGTLVVWLLAAAVGYYVTWGISSLNSLVVAMVGYFLFAKVGLLKPLSIQPSRFGAAA</sequence>
<dbReference type="CDD" id="cd11484">
    <property type="entry name" value="SLC-NCS1sbd_CobB-like"/>
    <property type="match status" value="1"/>
</dbReference>
<keyword evidence="8" id="KW-1185">Reference proteome</keyword>
<feature type="transmembrane region" description="Helical" evidence="6">
    <location>
        <begin position="269"/>
        <end position="290"/>
    </location>
</feature>
<comment type="similarity">
    <text evidence="2">Belongs to the purine-cytosine permease (2.A.39) family.</text>
</comment>